<keyword evidence="1" id="KW-1133">Transmembrane helix</keyword>
<evidence type="ECO:0000313" key="2">
    <source>
        <dbReference type="EMBL" id="CAE1265778.1"/>
    </source>
</evidence>
<sequence length="171" mass="19268">MSSSKSTCFTFTFLLFPLFFLSNLSLFHLHSCSLNLYLLLSLSFSLTHTRLPIVSTCFTFTFLLFPLSFLPNLSLFHLHSCSLSLSLSHTHTYLLLFISPYFLGLLPPLFCLSTSINPSLFSLSLGLVVFNFSLSDSAHLFIIFTHQSSYRSISTNNSISFYLSITACSRL</sequence>
<proteinExistence type="predicted"/>
<comment type="caution">
    <text evidence="2">The sequence shown here is derived from an EMBL/GenBank/DDBJ whole genome shotgun (WGS) entry which is preliminary data.</text>
</comment>
<keyword evidence="1" id="KW-0812">Transmembrane</keyword>
<protein>
    <submittedName>
        <fullName evidence="2">Uncharacterized protein</fullName>
    </submittedName>
</protein>
<name>A0A812CHA4_ACAPH</name>
<feature type="transmembrane region" description="Helical" evidence="1">
    <location>
        <begin position="53"/>
        <end position="73"/>
    </location>
</feature>
<feature type="transmembrane region" description="Helical" evidence="1">
    <location>
        <begin position="93"/>
        <end position="116"/>
    </location>
</feature>
<keyword evidence="3" id="KW-1185">Reference proteome</keyword>
<dbReference type="AlphaFoldDB" id="A0A812CHA4"/>
<reference evidence="2" key="1">
    <citation type="submission" date="2021-01" db="EMBL/GenBank/DDBJ databases">
        <authorList>
            <person name="Li R."/>
            <person name="Bekaert M."/>
        </authorList>
    </citation>
    <scope>NUCLEOTIDE SEQUENCE</scope>
    <source>
        <strain evidence="2">Farmed</strain>
    </source>
</reference>
<dbReference type="Proteomes" id="UP000597762">
    <property type="component" value="Unassembled WGS sequence"/>
</dbReference>
<keyword evidence="1" id="KW-0472">Membrane</keyword>
<evidence type="ECO:0000256" key="1">
    <source>
        <dbReference type="SAM" id="Phobius"/>
    </source>
</evidence>
<feature type="transmembrane region" description="Helical" evidence="1">
    <location>
        <begin position="122"/>
        <end position="144"/>
    </location>
</feature>
<accession>A0A812CHA4</accession>
<organism evidence="2 3">
    <name type="scientific">Acanthosepion pharaonis</name>
    <name type="common">Pharaoh cuttlefish</name>
    <name type="synonym">Sepia pharaonis</name>
    <dbReference type="NCBI Taxonomy" id="158019"/>
    <lineage>
        <taxon>Eukaryota</taxon>
        <taxon>Metazoa</taxon>
        <taxon>Spiralia</taxon>
        <taxon>Lophotrochozoa</taxon>
        <taxon>Mollusca</taxon>
        <taxon>Cephalopoda</taxon>
        <taxon>Coleoidea</taxon>
        <taxon>Decapodiformes</taxon>
        <taxon>Sepiida</taxon>
        <taxon>Sepiina</taxon>
        <taxon>Sepiidae</taxon>
        <taxon>Acanthosepion</taxon>
    </lineage>
</organism>
<dbReference type="EMBL" id="CAHIKZ030001490">
    <property type="protein sequence ID" value="CAE1265778.1"/>
    <property type="molecule type" value="Genomic_DNA"/>
</dbReference>
<gene>
    <name evidence="2" type="ORF">SPHA_34855</name>
</gene>
<evidence type="ECO:0000313" key="3">
    <source>
        <dbReference type="Proteomes" id="UP000597762"/>
    </source>
</evidence>